<evidence type="ECO:0000256" key="3">
    <source>
        <dbReference type="ARBA" id="ARBA00010719"/>
    </source>
</evidence>
<dbReference type="FunFam" id="3.30.470.110:FF:000003">
    <property type="entry name" value="ATP-citrate synthase subunit 2"/>
    <property type="match status" value="1"/>
</dbReference>
<dbReference type="AlphaFoldDB" id="A0AAN6PDT7"/>
<evidence type="ECO:0000256" key="5">
    <source>
        <dbReference type="ARBA" id="ARBA00022490"/>
    </source>
</evidence>
<feature type="domain" description="ATP-citrate synthase citrate-binding" evidence="12">
    <location>
        <begin position="291"/>
        <end position="467"/>
    </location>
</feature>
<evidence type="ECO:0000313" key="14">
    <source>
        <dbReference type="EMBL" id="KAK4039144.1"/>
    </source>
</evidence>
<dbReference type="Proteomes" id="UP001303115">
    <property type="component" value="Unassembled WGS sequence"/>
</dbReference>
<dbReference type="EC" id="2.3.3.8" evidence="4"/>
<dbReference type="EMBL" id="MU854409">
    <property type="protein sequence ID" value="KAK4039144.1"/>
    <property type="molecule type" value="Genomic_DNA"/>
</dbReference>
<evidence type="ECO:0000259" key="13">
    <source>
        <dbReference type="Pfam" id="PF24948"/>
    </source>
</evidence>
<gene>
    <name evidence="14" type="ORF">C8A01DRAFT_47349</name>
</gene>
<evidence type="ECO:0000256" key="4">
    <source>
        <dbReference type="ARBA" id="ARBA00012639"/>
    </source>
</evidence>
<dbReference type="Gene3D" id="3.30.470.110">
    <property type="match status" value="1"/>
</dbReference>
<evidence type="ECO:0000256" key="10">
    <source>
        <dbReference type="ARBA" id="ARBA00022840"/>
    </source>
</evidence>
<dbReference type="GO" id="GO:0003878">
    <property type="term" value="F:ATP citrate synthase activity"/>
    <property type="evidence" value="ECO:0007669"/>
    <property type="project" value="UniProtKB-EC"/>
</dbReference>
<evidence type="ECO:0000256" key="11">
    <source>
        <dbReference type="ARBA" id="ARBA00023098"/>
    </source>
</evidence>
<dbReference type="SUPFAM" id="SSF52210">
    <property type="entry name" value="Succinyl-CoA synthetase domains"/>
    <property type="match status" value="1"/>
</dbReference>
<comment type="similarity">
    <text evidence="2">In the C-terminal section; belongs to the succinate/malate CoA ligase alpha subunit family.</text>
</comment>
<dbReference type="InterPro" id="IPR032263">
    <property type="entry name" value="Citrate-bd"/>
</dbReference>
<keyword evidence="15" id="KW-1185">Reference proteome</keyword>
<comment type="subcellular location">
    <subcellularLocation>
        <location evidence="1">Cytoplasm</location>
    </subcellularLocation>
</comment>
<keyword evidence="6" id="KW-0444">Lipid biosynthesis</keyword>
<keyword evidence="11" id="KW-0443">Lipid metabolism</keyword>
<evidence type="ECO:0000259" key="12">
    <source>
        <dbReference type="Pfam" id="PF16114"/>
    </source>
</evidence>
<keyword evidence="8" id="KW-0808">Transferase</keyword>
<name>A0AAN6PDT7_9PEZI</name>
<organism evidence="14 15">
    <name type="scientific">Parachaetomium inaequale</name>
    <dbReference type="NCBI Taxonomy" id="2588326"/>
    <lineage>
        <taxon>Eukaryota</taxon>
        <taxon>Fungi</taxon>
        <taxon>Dikarya</taxon>
        <taxon>Ascomycota</taxon>
        <taxon>Pezizomycotina</taxon>
        <taxon>Sordariomycetes</taxon>
        <taxon>Sordariomycetidae</taxon>
        <taxon>Sordariales</taxon>
        <taxon>Chaetomiaceae</taxon>
        <taxon>Parachaetomium</taxon>
    </lineage>
</organism>
<evidence type="ECO:0000313" key="15">
    <source>
        <dbReference type="Proteomes" id="UP001303115"/>
    </source>
</evidence>
<dbReference type="GO" id="GO:0005737">
    <property type="term" value="C:cytoplasm"/>
    <property type="evidence" value="ECO:0007669"/>
    <property type="project" value="UniProtKB-SubCell"/>
</dbReference>
<accession>A0AAN6PDT7</accession>
<dbReference type="InterPro" id="IPR016102">
    <property type="entry name" value="Succinyl-CoA_synth-like"/>
</dbReference>
<evidence type="ECO:0000256" key="7">
    <source>
        <dbReference type="ARBA" id="ARBA00022553"/>
    </source>
</evidence>
<evidence type="ECO:0000256" key="6">
    <source>
        <dbReference type="ARBA" id="ARBA00022516"/>
    </source>
</evidence>
<reference evidence="15" key="1">
    <citation type="journal article" date="2023" name="Mol. Phylogenet. Evol.">
        <title>Genome-scale phylogeny and comparative genomics of the fungal order Sordariales.</title>
        <authorList>
            <person name="Hensen N."/>
            <person name="Bonometti L."/>
            <person name="Westerberg I."/>
            <person name="Brannstrom I.O."/>
            <person name="Guillou S."/>
            <person name="Cros-Aarteil S."/>
            <person name="Calhoun S."/>
            <person name="Haridas S."/>
            <person name="Kuo A."/>
            <person name="Mondo S."/>
            <person name="Pangilinan J."/>
            <person name="Riley R."/>
            <person name="LaButti K."/>
            <person name="Andreopoulos B."/>
            <person name="Lipzen A."/>
            <person name="Chen C."/>
            <person name="Yan M."/>
            <person name="Daum C."/>
            <person name="Ng V."/>
            <person name="Clum A."/>
            <person name="Steindorff A."/>
            <person name="Ohm R.A."/>
            <person name="Martin F."/>
            <person name="Silar P."/>
            <person name="Natvig D.O."/>
            <person name="Lalanne C."/>
            <person name="Gautier V."/>
            <person name="Ament-Velasquez S.L."/>
            <person name="Kruys A."/>
            <person name="Hutchinson M.I."/>
            <person name="Powell A.J."/>
            <person name="Barry K."/>
            <person name="Miller A.N."/>
            <person name="Grigoriev I.V."/>
            <person name="Debuchy R."/>
            <person name="Gladieux P."/>
            <person name="Hiltunen Thoren M."/>
            <person name="Johannesson H."/>
        </authorList>
    </citation>
    <scope>NUCLEOTIDE SEQUENCE [LARGE SCALE GENOMIC DNA]</scope>
    <source>
        <strain evidence="15">CBS 284.82</strain>
    </source>
</reference>
<sequence>MSAKSILEADGKAIINYHLTRAPVIKPSTLPPPTKHNAPPRLASLYFPEDADVNAVLDQAEITYPWLLHQGSKFVAKPDQLIKRRGKSGLLSLNKTWAESRAWVAERAGKAQKVEHTEGVLRQFLVEPFVPHPADTEYYINGDWILFTHEGGVDVGDVDAKAEKLLIPVDLTQYPSNEEIAATLLKKVPQGIHNVLVDFITRLYAVYVDCQFTYLEINPLVVIPNEDATSASVHFLDLAAKLDQTADFECGVKWAIARSPAALGITAPTSSNGTVNIDAGPPIEFPAPFGRELTKEEAYIAELDAKTGASLKLTVLNPNGRIWTLVAGGGASVVYADAIASAGFADELANYGEYSGAPTESQTYHYARTVLDLMLRAPMHPKGKVLFIGGGIANFTNVASTFKGVIKALREYANTLNEHNVQIWVRRAGPNYQEGLKNMKSATQELGLNAKIFGPEMHVSGIVPLALIPGKWEESKAEEFKA</sequence>
<dbReference type="FunFam" id="3.40.50.261:FF:000004">
    <property type="entry name" value="ATP-citrate synthase subunit"/>
    <property type="match status" value="1"/>
</dbReference>
<evidence type="ECO:0000256" key="9">
    <source>
        <dbReference type="ARBA" id="ARBA00022741"/>
    </source>
</evidence>
<dbReference type="SUPFAM" id="SSF56059">
    <property type="entry name" value="Glutathione synthetase ATP-binding domain-like"/>
    <property type="match status" value="1"/>
</dbReference>
<evidence type="ECO:0000256" key="2">
    <source>
        <dbReference type="ARBA" id="ARBA00005899"/>
    </source>
</evidence>
<evidence type="ECO:0000256" key="8">
    <source>
        <dbReference type="ARBA" id="ARBA00022679"/>
    </source>
</evidence>
<comment type="similarity">
    <text evidence="3">In the N-terminal section; belongs to the succinate/malate CoA ligase beta subunit family.</text>
</comment>
<keyword evidence="10" id="KW-0067">ATP-binding</keyword>
<proteinExistence type="inferred from homology"/>
<dbReference type="Pfam" id="PF24948">
    <property type="entry name" value="Citrate_synth_N"/>
    <property type="match status" value="1"/>
</dbReference>
<dbReference type="Gene3D" id="3.40.50.261">
    <property type="entry name" value="Succinyl-CoA synthetase domains"/>
    <property type="match status" value="1"/>
</dbReference>
<protein>
    <recommendedName>
        <fullName evidence="4">ATP citrate synthase</fullName>
        <ecNumber evidence="4">2.3.3.8</ecNumber>
    </recommendedName>
</protein>
<dbReference type="Pfam" id="PF16114">
    <property type="entry name" value="Citrate_bind"/>
    <property type="match status" value="1"/>
</dbReference>
<dbReference type="GO" id="GO:0006629">
    <property type="term" value="P:lipid metabolic process"/>
    <property type="evidence" value="ECO:0007669"/>
    <property type="project" value="UniProtKB-KW"/>
</dbReference>
<keyword evidence="5" id="KW-0963">Cytoplasm</keyword>
<keyword evidence="9" id="KW-0547">Nucleotide-binding</keyword>
<comment type="caution">
    <text evidence="14">The sequence shown here is derived from an EMBL/GenBank/DDBJ whole genome shotgun (WGS) entry which is preliminary data.</text>
</comment>
<dbReference type="GO" id="GO:0005524">
    <property type="term" value="F:ATP binding"/>
    <property type="evidence" value="ECO:0007669"/>
    <property type="project" value="UniProtKB-KW"/>
</dbReference>
<evidence type="ECO:0000256" key="1">
    <source>
        <dbReference type="ARBA" id="ARBA00004496"/>
    </source>
</evidence>
<dbReference type="InterPro" id="IPR056749">
    <property type="entry name" value="Citrate_synth_N"/>
</dbReference>
<feature type="domain" description="ATP-citrate synthase ATP-grasp" evidence="13">
    <location>
        <begin position="2"/>
        <end position="254"/>
    </location>
</feature>
<keyword evidence="7" id="KW-0597">Phosphoprotein</keyword>